<evidence type="ECO:0000256" key="14">
    <source>
        <dbReference type="PIRSR" id="PIRSR001060-2"/>
    </source>
</evidence>
<evidence type="ECO:0000256" key="9">
    <source>
        <dbReference type="ARBA" id="ARBA00023157"/>
    </source>
</evidence>
<evidence type="ECO:0000256" key="3">
    <source>
        <dbReference type="ARBA" id="ARBA00012729"/>
    </source>
</evidence>
<keyword evidence="7" id="KW-0611">Plant defense</keyword>
<evidence type="ECO:0000256" key="10">
    <source>
        <dbReference type="ARBA" id="ARBA00023277"/>
    </source>
</evidence>
<reference evidence="18" key="1">
    <citation type="submission" date="2017-07" db="EMBL/GenBank/DDBJ databases">
        <title>Taro Niue Genome Assembly and Annotation.</title>
        <authorList>
            <person name="Atibalentja N."/>
            <person name="Keating K."/>
            <person name="Fields C.J."/>
        </authorList>
    </citation>
    <scope>NUCLEOTIDE SEQUENCE</scope>
    <source>
        <strain evidence="18">Niue_2</strain>
        <tissue evidence="18">Leaf</tissue>
    </source>
</reference>
<keyword evidence="8" id="KW-0146">Chitin degradation</keyword>
<keyword evidence="11" id="KW-0326">Glycosidase</keyword>
<keyword evidence="19" id="KW-1185">Reference proteome</keyword>
<evidence type="ECO:0000256" key="13">
    <source>
        <dbReference type="PIRSR" id="PIRSR001060-1"/>
    </source>
</evidence>
<keyword evidence="9 14" id="KW-1015">Disulfide bond</keyword>
<dbReference type="PANTHER" id="PTHR22595">
    <property type="entry name" value="CHITINASE-RELATED"/>
    <property type="match status" value="1"/>
</dbReference>
<feature type="disulfide bond" evidence="14">
    <location>
        <begin position="90"/>
        <end position="140"/>
    </location>
</feature>
<dbReference type="Pfam" id="PF00182">
    <property type="entry name" value="Glyco_hydro_19"/>
    <property type="match status" value="2"/>
</dbReference>
<keyword evidence="6" id="KW-0378">Hydrolase</keyword>
<evidence type="ECO:0000256" key="6">
    <source>
        <dbReference type="ARBA" id="ARBA00022801"/>
    </source>
</evidence>
<dbReference type="InterPro" id="IPR036861">
    <property type="entry name" value="Endochitinase-like_sf"/>
</dbReference>
<evidence type="ECO:0000256" key="2">
    <source>
        <dbReference type="ARBA" id="ARBA00009373"/>
    </source>
</evidence>
<dbReference type="InterPro" id="IPR000726">
    <property type="entry name" value="Glyco_hydro_19_cat"/>
</dbReference>
<dbReference type="SUPFAM" id="SSF57016">
    <property type="entry name" value="Plant lectins/antimicrobial peptides"/>
    <property type="match status" value="1"/>
</dbReference>
<dbReference type="Pfam" id="PF00187">
    <property type="entry name" value="Chitin_bind_1"/>
    <property type="match status" value="1"/>
</dbReference>
<feature type="active site" description="Proton donor" evidence="13">
    <location>
        <position position="135"/>
    </location>
</feature>
<dbReference type="EC" id="3.2.1.14" evidence="3"/>
<evidence type="ECO:0000256" key="5">
    <source>
        <dbReference type="ARBA" id="ARBA00022729"/>
    </source>
</evidence>
<evidence type="ECO:0000256" key="15">
    <source>
        <dbReference type="PROSITE-ProRule" id="PRU00261"/>
    </source>
</evidence>
<evidence type="ECO:0000256" key="7">
    <source>
        <dbReference type="ARBA" id="ARBA00022821"/>
    </source>
</evidence>
<dbReference type="OrthoDB" id="5985073at2759"/>
<dbReference type="GO" id="GO:0000272">
    <property type="term" value="P:polysaccharide catabolic process"/>
    <property type="evidence" value="ECO:0007669"/>
    <property type="project" value="UniProtKB-KW"/>
</dbReference>
<dbReference type="GO" id="GO:0008061">
    <property type="term" value="F:chitin binding"/>
    <property type="evidence" value="ECO:0007669"/>
    <property type="project" value="UniProtKB-UniRule"/>
</dbReference>
<keyword evidence="5 16" id="KW-0732">Signal</keyword>
<feature type="disulfide bond" evidence="14">
    <location>
        <begin position="151"/>
        <end position="162"/>
    </location>
</feature>
<keyword evidence="4 15" id="KW-0147">Chitin-binding</keyword>
<comment type="caution">
    <text evidence="18">The sequence shown here is derived from an EMBL/GenBank/DDBJ whole genome shotgun (WGS) entry which is preliminary data.</text>
</comment>
<dbReference type="Proteomes" id="UP000652761">
    <property type="component" value="Unassembled WGS sequence"/>
</dbReference>
<evidence type="ECO:0000256" key="16">
    <source>
        <dbReference type="SAM" id="SignalP"/>
    </source>
</evidence>
<dbReference type="PIRSF" id="PIRSF001060">
    <property type="entry name" value="Endochitinase"/>
    <property type="match status" value="1"/>
</dbReference>
<dbReference type="SUPFAM" id="SSF53955">
    <property type="entry name" value="Lysozyme-like"/>
    <property type="match status" value="1"/>
</dbReference>
<proteinExistence type="inferred from homology"/>
<keyword evidence="10" id="KW-0119">Carbohydrate metabolism</keyword>
<protein>
    <recommendedName>
        <fullName evidence="3">chitinase</fullName>
        <ecNumber evidence="3">3.2.1.14</ecNumber>
    </recommendedName>
</protein>
<feature type="chain" id="PRO_5032545580" description="chitinase" evidence="16">
    <location>
        <begin position="28"/>
        <end position="273"/>
    </location>
</feature>
<evidence type="ECO:0000256" key="4">
    <source>
        <dbReference type="ARBA" id="ARBA00022669"/>
    </source>
</evidence>
<dbReference type="GO" id="GO:0008843">
    <property type="term" value="F:endochitinase activity"/>
    <property type="evidence" value="ECO:0007669"/>
    <property type="project" value="UniProtKB-EC"/>
</dbReference>
<dbReference type="InterPro" id="IPR023346">
    <property type="entry name" value="Lysozyme-like_dom_sf"/>
</dbReference>
<dbReference type="FunFam" id="3.30.20.10:FF:000001">
    <property type="entry name" value="Endochitinase (Chitinase)"/>
    <property type="match status" value="1"/>
</dbReference>
<feature type="disulfide bond" evidence="14 15">
    <location>
        <begin position="37"/>
        <end position="51"/>
    </location>
</feature>
<dbReference type="CDD" id="cd00325">
    <property type="entry name" value="chitinase_GH19"/>
    <property type="match status" value="1"/>
</dbReference>
<dbReference type="AlphaFoldDB" id="A0A843XAQ0"/>
<evidence type="ECO:0000256" key="8">
    <source>
        <dbReference type="ARBA" id="ARBA00023024"/>
    </source>
</evidence>
<feature type="signal peptide" evidence="16">
    <location>
        <begin position="1"/>
        <end position="27"/>
    </location>
</feature>
<dbReference type="InterPro" id="IPR001002">
    <property type="entry name" value="Chitin-bd_1"/>
</dbReference>
<dbReference type="GO" id="GO:0006032">
    <property type="term" value="P:chitin catabolic process"/>
    <property type="evidence" value="ECO:0007669"/>
    <property type="project" value="UniProtKB-KW"/>
</dbReference>
<comment type="similarity">
    <text evidence="2">Belongs to the glycosyl hydrolase 19 family. Chitinase class I subfamily.</text>
</comment>
<dbReference type="SMART" id="SM00270">
    <property type="entry name" value="ChtBD1"/>
    <property type="match status" value="1"/>
</dbReference>
<dbReference type="PANTHER" id="PTHR22595:SF79">
    <property type="entry name" value="CHITINASE 12"/>
    <property type="match status" value="1"/>
</dbReference>
<evidence type="ECO:0000256" key="11">
    <source>
        <dbReference type="ARBA" id="ARBA00023295"/>
    </source>
</evidence>
<evidence type="ECO:0000256" key="1">
    <source>
        <dbReference type="ARBA" id="ARBA00000822"/>
    </source>
</evidence>
<evidence type="ECO:0000313" key="19">
    <source>
        <dbReference type="Proteomes" id="UP000652761"/>
    </source>
</evidence>
<dbReference type="GO" id="GO:0016998">
    <property type="term" value="P:cell wall macromolecule catabolic process"/>
    <property type="evidence" value="ECO:0007669"/>
    <property type="project" value="InterPro"/>
</dbReference>
<dbReference type="EMBL" id="NMUH01006977">
    <property type="protein sequence ID" value="MQM16385.1"/>
    <property type="molecule type" value="Genomic_DNA"/>
</dbReference>
<dbReference type="Gene3D" id="1.10.530.10">
    <property type="match status" value="1"/>
</dbReference>
<dbReference type="InterPro" id="IPR018371">
    <property type="entry name" value="Chitin-binding_1_CS"/>
</dbReference>
<organism evidence="18 19">
    <name type="scientific">Colocasia esculenta</name>
    <name type="common">Wild taro</name>
    <name type="synonym">Arum esculentum</name>
    <dbReference type="NCBI Taxonomy" id="4460"/>
    <lineage>
        <taxon>Eukaryota</taxon>
        <taxon>Viridiplantae</taxon>
        <taxon>Streptophyta</taxon>
        <taxon>Embryophyta</taxon>
        <taxon>Tracheophyta</taxon>
        <taxon>Spermatophyta</taxon>
        <taxon>Magnoliopsida</taxon>
        <taxon>Liliopsida</taxon>
        <taxon>Araceae</taxon>
        <taxon>Aroideae</taxon>
        <taxon>Colocasieae</taxon>
        <taxon>Colocasia</taxon>
    </lineage>
</organism>
<feature type="disulfide bond" evidence="14">
    <location>
        <begin position="240"/>
        <end position="273"/>
    </location>
</feature>
<gene>
    <name evidence="18" type="ORF">Taro_049341</name>
</gene>
<dbReference type="PROSITE" id="PS00026">
    <property type="entry name" value="CHIT_BIND_I_1"/>
    <property type="match status" value="1"/>
</dbReference>
<accession>A0A843XAQ0</accession>
<feature type="disulfide bond" evidence="14 15">
    <location>
        <begin position="32"/>
        <end position="44"/>
    </location>
</feature>
<evidence type="ECO:0000259" key="17">
    <source>
        <dbReference type="PROSITE" id="PS50941"/>
    </source>
</evidence>
<feature type="domain" description="Chitin-binding type-1" evidence="17">
    <location>
        <begin position="27"/>
        <end position="63"/>
    </location>
</feature>
<evidence type="ECO:0000256" key="12">
    <source>
        <dbReference type="ARBA" id="ARBA00023326"/>
    </source>
</evidence>
<evidence type="ECO:0000313" key="18">
    <source>
        <dbReference type="EMBL" id="MQM16385.1"/>
    </source>
</evidence>
<dbReference type="PROSITE" id="PS50941">
    <property type="entry name" value="CHIT_BIND_I_2"/>
    <property type="match status" value="1"/>
</dbReference>
<keyword evidence="12" id="KW-0624">Polysaccharide degradation</keyword>
<dbReference type="CDD" id="cd00035">
    <property type="entry name" value="ChtBD1"/>
    <property type="match status" value="1"/>
</dbReference>
<name>A0A843XAQ0_COLES</name>
<dbReference type="Gene3D" id="3.30.60.10">
    <property type="entry name" value="Endochitinase-like"/>
    <property type="match status" value="1"/>
</dbReference>
<comment type="catalytic activity">
    <reaction evidence="1">
        <text>Random endo-hydrolysis of N-acetyl-beta-D-glucosaminide (1-&gt;4)-beta-linkages in chitin and chitodextrins.</text>
        <dbReference type="EC" id="3.2.1.14"/>
    </reaction>
</comment>
<dbReference type="Gene3D" id="3.30.20.10">
    <property type="entry name" value="Endochitinase, domain 2"/>
    <property type="match status" value="1"/>
</dbReference>
<dbReference type="GO" id="GO:0050832">
    <property type="term" value="P:defense response to fungus"/>
    <property type="evidence" value="ECO:0007669"/>
    <property type="project" value="UniProtKB-ARBA"/>
</dbReference>
<dbReference type="InterPro" id="IPR016283">
    <property type="entry name" value="Glyco_hydro_19"/>
</dbReference>
<sequence>MASRATLLAILLLAVSLVALSPEPAAAQNCGCPSGACCSRWGYCGTGFDYCGDEKCREGPCWRPLPIDVGGIATQQFFDGIKNKAPAQGCPGRGFYTWGAFLDAARSLPNFGRLWQSQDDAKREIAAFFAHVTQETGSLCKVEEDYKGDYCNSDVKYRDYPCAPGRKYYGRGPLQVSWNYNYGEAGRDLGFNGLGAPETLATDARASFKASVWFWMRYARPVMGQGFGATTRAINGENECDGRNRVAVDNRARYYREYCQQLGVAPGGGRLDC</sequence>
<comment type="caution">
    <text evidence="15">Lacks conserved residue(s) required for the propagation of feature annotation.</text>
</comment>